<dbReference type="Proteomes" id="UP000299102">
    <property type="component" value="Unassembled WGS sequence"/>
</dbReference>
<evidence type="ECO:0000313" key="1">
    <source>
        <dbReference type="EMBL" id="GBP36278.1"/>
    </source>
</evidence>
<proteinExistence type="predicted"/>
<dbReference type="AlphaFoldDB" id="A0A4C1VAV8"/>
<organism evidence="1 2">
    <name type="scientific">Eumeta variegata</name>
    <name type="common">Bagworm moth</name>
    <name type="synonym">Eumeta japonica</name>
    <dbReference type="NCBI Taxonomy" id="151549"/>
    <lineage>
        <taxon>Eukaryota</taxon>
        <taxon>Metazoa</taxon>
        <taxon>Ecdysozoa</taxon>
        <taxon>Arthropoda</taxon>
        <taxon>Hexapoda</taxon>
        <taxon>Insecta</taxon>
        <taxon>Pterygota</taxon>
        <taxon>Neoptera</taxon>
        <taxon>Endopterygota</taxon>
        <taxon>Lepidoptera</taxon>
        <taxon>Glossata</taxon>
        <taxon>Ditrysia</taxon>
        <taxon>Tineoidea</taxon>
        <taxon>Psychidae</taxon>
        <taxon>Oiketicinae</taxon>
        <taxon>Eumeta</taxon>
    </lineage>
</organism>
<evidence type="ECO:0000313" key="2">
    <source>
        <dbReference type="Proteomes" id="UP000299102"/>
    </source>
</evidence>
<keyword evidence="2" id="KW-1185">Reference proteome</keyword>
<sequence>MVNNTDLKLSIQTVLTMDRVLMQRRIMQPLGCSPSMMKLFNSEQQRLKTFHKNCSDDGLVSLYIRRRYSREGYLLKSCSSTVNNTDLKLSIQTVLTMDRVLMQQRIMQPLGCSPSMMKLFNSEQQRLETFHKNCSDDGLVSLYIRRRYSREGFLLR</sequence>
<protein>
    <submittedName>
        <fullName evidence="1">Uncharacterized protein</fullName>
    </submittedName>
</protein>
<accession>A0A4C1VAV8</accession>
<dbReference type="EMBL" id="BGZK01000316">
    <property type="protein sequence ID" value="GBP36278.1"/>
    <property type="molecule type" value="Genomic_DNA"/>
</dbReference>
<comment type="caution">
    <text evidence="1">The sequence shown here is derived from an EMBL/GenBank/DDBJ whole genome shotgun (WGS) entry which is preliminary data.</text>
</comment>
<gene>
    <name evidence="1" type="ORF">EVAR_85526_1</name>
</gene>
<reference evidence="1 2" key="1">
    <citation type="journal article" date="2019" name="Commun. Biol.">
        <title>The bagworm genome reveals a unique fibroin gene that provides high tensile strength.</title>
        <authorList>
            <person name="Kono N."/>
            <person name="Nakamura H."/>
            <person name="Ohtoshi R."/>
            <person name="Tomita M."/>
            <person name="Numata K."/>
            <person name="Arakawa K."/>
        </authorList>
    </citation>
    <scope>NUCLEOTIDE SEQUENCE [LARGE SCALE GENOMIC DNA]</scope>
</reference>
<name>A0A4C1VAV8_EUMVA</name>